<evidence type="ECO:0000259" key="6">
    <source>
        <dbReference type="Pfam" id="PF05460"/>
    </source>
</evidence>
<organism evidence="8 9">
    <name type="scientific">Strigamia maritima</name>
    <name type="common">European centipede</name>
    <name type="synonym">Geophilus maritimus</name>
    <dbReference type="NCBI Taxonomy" id="126957"/>
    <lineage>
        <taxon>Eukaryota</taxon>
        <taxon>Metazoa</taxon>
        <taxon>Ecdysozoa</taxon>
        <taxon>Arthropoda</taxon>
        <taxon>Myriapoda</taxon>
        <taxon>Chilopoda</taxon>
        <taxon>Pleurostigmophora</taxon>
        <taxon>Geophilomorpha</taxon>
        <taxon>Linotaeniidae</taxon>
        <taxon>Strigamia</taxon>
    </lineage>
</organism>
<keyword evidence="9" id="KW-1185">Reference proteome</keyword>
<dbReference type="EMBL" id="JH431429">
    <property type="status" value="NOT_ANNOTATED_CDS"/>
    <property type="molecule type" value="Genomic_DNA"/>
</dbReference>
<dbReference type="GO" id="GO:0005664">
    <property type="term" value="C:nuclear origin of replication recognition complex"/>
    <property type="evidence" value="ECO:0007669"/>
    <property type="project" value="InterPro"/>
</dbReference>
<protein>
    <recommendedName>
        <fullName evidence="10">Origin recognition complex subunit 6</fullName>
    </recommendedName>
</protein>
<dbReference type="InterPro" id="IPR054113">
    <property type="entry name" value="ORC6_cyclin-like_2nd"/>
</dbReference>
<dbReference type="InterPro" id="IPR008721">
    <property type="entry name" value="ORC6_cyclin_first"/>
</dbReference>
<keyword evidence="5" id="KW-0539">Nucleus</keyword>
<dbReference type="PANTHER" id="PTHR13394:SF0">
    <property type="entry name" value="ORIGIN RECOGNITION COMPLEX SUBUNIT 6"/>
    <property type="match status" value="1"/>
</dbReference>
<name>T1ISA5_STRMM</name>
<dbReference type="AlphaFoldDB" id="T1ISA5"/>
<dbReference type="Gene3D" id="1.10.472.10">
    <property type="entry name" value="Cyclin-like"/>
    <property type="match status" value="1"/>
</dbReference>
<feature type="domain" description="ORC6 second cyclin-like" evidence="7">
    <location>
        <begin position="94"/>
        <end position="177"/>
    </location>
</feature>
<keyword evidence="4" id="KW-0238">DNA-binding</keyword>
<dbReference type="HOGENOM" id="CLU_067825_0_1_1"/>
<evidence type="ECO:0008006" key="10">
    <source>
        <dbReference type="Google" id="ProtNLM"/>
    </source>
</evidence>
<evidence type="ECO:0000313" key="9">
    <source>
        <dbReference type="Proteomes" id="UP000014500"/>
    </source>
</evidence>
<dbReference type="eggNOG" id="KOG4557">
    <property type="taxonomic scope" value="Eukaryota"/>
</dbReference>
<evidence type="ECO:0000256" key="1">
    <source>
        <dbReference type="ARBA" id="ARBA00004123"/>
    </source>
</evidence>
<reference evidence="9" key="1">
    <citation type="submission" date="2011-05" db="EMBL/GenBank/DDBJ databases">
        <authorList>
            <person name="Richards S.R."/>
            <person name="Qu J."/>
            <person name="Jiang H."/>
            <person name="Jhangiani S.N."/>
            <person name="Agravi P."/>
            <person name="Goodspeed R."/>
            <person name="Gross S."/>
            <person name="Mandapat C."/>
            <person name="Jackson L."/>
            <person name="Mathew T."/>
            <person name="Pu L."/>
            <person name="Thornton R."/>
            <person name="Saada N."/>
            <person name="Wilczek-Boney K.B."/>
            <person name="Lee S."/>
            <person name="Kovar C."/>
            <person name="Wu Y."/>
            <person name="Scherer S.E."/>
            <person name="Worley K.C."/>
            <person name="Muzny D.M."/>
            <person name="Gibbs R."/>
        </authorList>
    </citation>
    <scope>NUCLEOTIDE SEQUENCE</scope>
    <source>
        <strain evidence="9">Brora</strain>
    </source>
</reference>
<evidence type="ECO:0000256" key="5">
    <source>
        <dbReference type="ARBA" id="ARBA00023242"/>
    </source>
</evidence>
<dbReference type="STRING" id="126957.T1ISA5"/>
<dbReference type="PANTHER" id="PTHR13394">
    <property type="entry name" value="ORIGIN RECOGNITION COMPLEX SUBUNIT 6"/>
    <property type="match status" value="1"/>
</dbReference>
<reference evidence="8" key="2">
    <citation type="submission" date="2015-02" db="UniProtKB">
        <authorList>
            <consortium name="EnsemblMetazoa"/>
        </authorList>
    </citation>
    <scope>IDENTIFICATION</scope>
</reference>
<dbReference type="OMA" id="RKSHYLN"/>
<dbReference type="GO" id="GO:0006270">
    <property type="term" value="P:DNA replication initiation"/>
    <property type="evidence" value="ECO:0007669"/>
    <property type="project" value="TreeGrafter"/>
</dbReference>
<dbReference type="Pfam" id="PF21913">
    <property type="entry name" value="ORC6_2nd"/>
    <property type="match status" value="1"/>
</dbReference>
<dbReference type="Pfam" id="PF05460">
    <property type="entry name" value="ORC6"/>
    <property type="match status" value="1"/>
</dbReference>
<proteinExistence type="inferred from homology"/>
<sequence length="243" mass="27319">MSVNMFTTLSKKLGITDVKVVNKAGEILRLIDIKNLAIPLNGTSKLVAALDLAATSLKFHLDRNQAINLAGVGKKNYLTTLQLLDDILNLSPNLSIKDICLQLGCMNVTSEASNIIKRYEEIYDKHNTVDCRKPMFLVAAVFVACKKTKTRIDQTKLVELAKVKRSMLKRITLAMEMLSLEPVEEESKQQKTLLEMVEDKYNAEVETPNKRLRSHDQESQDENYASWRQKILANAAAAIALRD</sequence>
<evidence type="ECO:0000256" key="2">
    <source>
        <dbReference type="ARBA" id="ARBA00010840"/>
    </source>
</evidence>
<dbReference type="InterPro" id="IPR020529">
    <property type="entry name" value="ORC6_met/pln"/>
</dbReference>
<comment type="subcellular location">
    <subcellularLocation>
        <location evidence="1">Nucleus</location>
    </subcellularLocation>
</comment>
<evidence type="ECO:0000313" key="8">
    <source>
        <dbReference type="EnsemblMetazoa" id="SMAR003970-PA"/>
    </source>
</evidence>
<comment type="similarity">
    <text evidence="2">Belongs to the ORC6 family.</text>
</comment>
<dbReference type="EnsemblMetazoa" id="SMAR003970-RA">
    <property type="protein sequence ID" value="SMAR003970-PA"/>
    <property type="gene ID" value="SMAR003970"/>
</dbReference>
<dbReference type="Proteomes" id="UP000014500">
    <property type="component" value="Unassembled WGS sequence"/>
</dbReference>
<dbReference type="PhylomeDB" id="T1ISA5"/>
<dbReference type="CDD" id="cd11583">
    <property type="entry name" value="Orc6_mid"/>
    <property type="match status" value="1"/>
</dbReference>
<keyword evidence="3" id="KW-0235">DNA replication</keyword>
<feature type="domain" description="ORC6 first cyclin-like" evidence="6">
    <location>
        <begin position="9"/>
        <end position="90"/>
    </location>
</feature>
<evidence type="ECO:0000259" key="7">
    <source>
        <dbReference type="Pfam" id="PF21913"/>
    </source>
</evidence>
<evidence type="ECO:0000256" key="3">
    <source>
        <dbReference type="ARBA" id="ARBA00022705"/>
    </source>
</evidence>
<accession>T1ISA5</accession>
<evidence type="ECO:0000256" key="4">
    <source>
        <dbReference type="ARBA" id="ARBA00023125"/>
    </source>
</evidence>
<dbReference type="GO" id="GO:0003677">
    <property type="term" value="F:DNA binding"/>
    <property type="evidence" value="ECO:0007669"/>
    <property type="project" value="UniProtKB-KW"/>
</dbReference>